<dbReference type="Proteomes" id="UP001443914">
    <property type="component" value="Unassembled WGS sequence"/>
</dbReference>
<dbReference type="InterPro" id="IPR039265">
    <property type="entry name" value="DIR1-like"/>
</dbReference>
<dbReference type="SUPFAM" id="SSF47699">
    <property type="entry name" value="Bifunctional inhibitor/lipid-transfer protein/seed storage 2S albumin"/>
    <property type="match status" value="1"/>
</dbReference>
<protein>
    <recommendedName>
        <fullName evidence="3">Bifunctional inhibitor/plant lipid transfer protein/seed storage helical domain-containing protein</fullName>
    </recommendedName>
</protein>
<dbReference type="GO" id="GO:0006869">
    <property type="term" value="P:lipid transport"/>
    <property type="evidence" value="ECO:0007669"/>
    <property type="project" value="InterPro"/>
</dbReference>
<reference evidence="4" key="1">
    <citation type="submission" date="2024-03" db="EMBL/GenBank/DDBJ databases">
        <title>WGS assembly of Saponaria officinalis var. Norfolk2.</title>
        <authorList>
            <person name="Jenkins J."/>
            <person name="Shu S."/>
            <person name="Grimwood J."/>
            <person name="Barry K."/>
            <person name="Goodstein D."/>
            <person name="Schmutz J."/>
            <person name="Leebens-Mack J."/>
            <person name="Osbourn A."/>
        </authorList>
    </citation>
    <scope>NUCLEOTIDE SEQUENCE [LARGE SCALE GENOMIC DNA]</scope>
    <source>
        <strain evidence="4">JIC</strain>
    </source>
</reference>
<evidence type="ECO:0000313" key="5">
    <source>
        <dbReference type="Proteomes" id="UP001443914"/>
    </source>
</evidence>
<organism evidence="4 5">
    <name type="scientific">Saponaria officinalis</name>
    <name type="common">Common soapwort</name>
    <name type="synonym">Lychnis saponaria</name>
    <dbReference type="NCBI Taxonomy" id="3572"/>
    <lineage>
        <taxon>Eukaryota</taxon>
        <taxon>Viridiplantae</taxon>
        <taxon>Streptophyta</taxon>
        <taxon>Embryophyta</taxon>
        <taxon>Tracheophyta</taxon>
        <taxon>Spermatophyta</taxon>
        <taxon>Magnoliopsida</taxon>
        <taxon>eudicotyledons</taxon>
        <taxon>Gunneridae</taxon>
        <taxon>Pentapetalae</taxon>
        <taxon>Caryophyllales</taxon>
        <taxon>Caryophyllaceae</taxon>
        <taxon>Caryophylleae</taxon>
        <taxon>Saponaria</taxon>
    </lineage>
</organism>
<dbReference type="SMART" id="SM00499">
    <property type="entry name" value="AAI"/>
    <property type="match status" value="1"/>
</dbReference>
<accession>A0AAW1GZP4</accession>
<dbReference type="GO" id="GO:0005504">
    <property type="term" value="F:fatty acid binding"/>
    <property type="evidence" value="ECO:0007669"/>
    <property type="project" value="InterPro"/>
</dbReference>
<dbReference type="EMBL" id="JBDFQZ010000013">
    <property type="protein sequence ID" value="KAK9669548.1"/>
    <property type="molecule type" value="Genomic_DNA"/>
</dbReference>
<evidence type="ECO:0000256" key="1">
    <source>
        <dbReference type="ARBA" id="ARBA00009748"/>
    </source>
</evidence>
<feature type="chain" id="PRO_5043867112" description="Bifunctional inhibitor/plant lipid transfer protein/seed storage helical domain-containing protein" evidence="2">
    <location>
        <begin position="19"/>
        <end position="102"/>
    </location>
</feature>
<evidence type="ECO:0000256" key="2">
    <source>
        <dbReference type="SAM" id="SignalP"/>
    </source>
</evidence>
<dbReference type="PANTHER" id="PTHR33122:SF60">
    <property type="entry name" value="LIPID-TRANSFER PROTEIN DIR1-RELATED"/>
    <property type="match status" value="1"/>
</dbReference>
<dbReference type="AlphaFoldDB" id="A0AAW1GZP4"/>
<sequence>MTKKLVLFLIVMVAICEASNGICNLSAMALIRCMPAVSTDNPTAIPTEGCCDAVRSLSSTDFQCLCDYKNTHPGDLQQYSVDPTRAAALPSTCGAQNAITCT</sequence>
<comment type="similarity">
    <text evidence="1">Belongs to the plant LTP family.</text>
</comment>
<dbReference type="Gene3D" id="1.10.110.10">
    <property type="entry name" value="Plant lipid-transfer and hydrophobic proteins"/>
    <property type="match status" value="1"/>
</dbReference>
<dbReference type="Pfam" id="PF14368">
    <property type="entry name" value="LTP_2"/>
    <property type="match status" value="1"/>
</dbReference>
<proteinExistence type="inferred from homology"/>
<dbReference type="InterPro" id="IPR036312">
    <property type="entry name" value="Bifun_inhib/LTP/seed_sf"/>
</dbReference>
<keyword evidence="5" id="KW-1185">Reference proteome</keyword>
<dbReference type="GO" id="GO:0009627">
    <property type="term" value="P:systemic acquired resistance"/>
    <property type="evidence" value="ECO:0007669"/>
    <property type="project" value="InterPro"/>
</dbReference>
<name>A0AAW1GZP4_SAPOF</name>
<evidence type="ECO:0000259" key="3">
    <source>
        <dbReference type="SMART" id="SM00499"/>
    </source>
</evidence>
<feature type="domain" description="Bifunctional inhibitor/plant lipid transfer protein/seed storage helical" evidence="3">
    <location>
        <begin position="23"/>
        <end position="101"/>
    </location>
</feature>
<dbReference type="PRINTS" id="PR00382">
    <property type="entry name" value="LIPIDTRNSFER"/>
</dbReference>
<comment type="caution">
    <text evidence="4">The sequence shown here is derived from an EMBL/GenBank/DDBJ whole genome shotgun (WGS) entry which is preliminary data.</text>
</comment>
<evidence type="ECO:0000313" key="4">
    <source>
        <dbReference type="EMBL" id="KAK9669548.1"/>
    </source>
</evidence>
<dbReference type="InterPro" id="IPR000528">
    <property type="entry name" value="Plant_nsLTP"/>
</dbReference>
<dbReference type="InterPro" id="IPR016140">
    <property type="entry name" value="Bifunc_inhib/LTP/seed_store"/>
</dbReference>
<dbReference type="PANTHER" id="PTHR33122">
    <property type="entry name" value="LIPID BINDING PROTEIN-RELATED"/>
    <property type="match status" value="1"/>
</dbReference>
<gene>
    <name evidence="4" type="ORF">RND81_13G138700</name>
</gene>
<keyword evidence="2" id="KW-0732">Signal</keyword>
<feature type="signal peptide" evidence="2">
    <location>
        <begin position="1"/>
        <end position="18"/>
    </location>
</feature>